<accession>A0ABT8S0W4</accession>
<reference evidence="1" key="1">
    <citation type="submission" date="2023-06" db="EMBL/GenBank/DDBJ databases">
        <authorList>
            <person name="Jiang Y."/>
            <person name="Liu Q."/>
        </authorList>
    </citation>
    <scope>NUCLEOTIDE SEQUENCE</scope>
    <source>
        <strain evidence="1">CGMCC 1.12090</strain>
    </source>
</reference>
<gene>
    <name evidence="1" type="ORF">Q2T77_06430</name>
</gene>
<evidence type="ECO:0000313" key="2">
    <source>
        <dbReference type="Proteomes" id="UP001169027"/>
    </source>
</evidence>
<organism evidence="1 2">
    <name type="scientific">Variovorax ginsengisoli</name>
    <dbReference type="NCBI Taxonomy" id="363844"/>
    <lineage>
        <taxon>Bacteria</taxon>
        <taxon>Pseudomonadati</taxon>
        <taxon>Pseudomonadota</taxon>
        <taxon>Betaproteobacteria</taxon>
        <taxon>Burkholderiales</taxon>
        <taxon>Comamonadaceae</taxon>
        <taxon>Variovorax</taxon>
    </lineage>
</organism>
<protein>
    <submittedName>
        <fullName evidence="1">Uncharacterized protein</fullName>
    </submittedName>
</protein>
<dbReference type="Proteomes" id="UP001169027">
    <property type="component" value="Unassembled WGS sequence"/>
</dbReference>
<comment type="caution">
    <text evidence="1">The sequence shown here is derived from an EMBL/GenBank/DDBJ whole genome shotgun (WGS) entry which is preliminary data.</text>
</comment>
<sequence>MSARQPLAVFDWDDVNEKLDQLQEEAYAQGLASAGRRHPETDIPDQIDECREQVRAAILRLVAA</sequence>
<keyword evidence="2" id="KW-1185">Reference proteome</keyword>
<evidence type="ECO:0000313" key="1">
    <source>
        <dbReference type="EMBL" id="MDO1531917.1"/>
    </source>
</evidence>
<dbReference type="RefSeq" id="WP_301805578.1">
    <property type="nucleotide sequence ID" value="NZ_JAUJZH010000003.1"/>
</dbReference>
<dbReference type="EMBL" id="JAUKVY010000003">
    <property type="protein sequence ID" value="MDO1531917.1"/>
    <property type="molecule type" value="Genomic_DNA"/>
</dbReference>
<name>A0ABT8S0W4_9BURK</name>
<proteinExistence type="predicted"/>